<dbReference type="InterPro" id="IPR020948">
    <property type="entry name" value="P_starv_induced_PsiE-like"/>
</dbReference>
<proteinExistence type="inferred from homology"/>
<keyword evidence="10" id="KW-1185">Reference proteome</keyword>
<comment type="similarity">
    <text evidence="2">Belongs to the PsiE family.</text>
</comment>
<comment type="subcellular location">
    <subcellularLocation>
        <location evidence="1">Cell inner membrane</location>
        <topology evidence="1">Multi-pass membrane protein</topology>
    </subcellularLocation>
</comment>
<evidence type="ECO:0000256" key="2">
    <source>
        <dbReference type="ARBA" id="ARBA00005632"/>
    </source>
</evidence>
<protein>
    <recommendedName>
        <fullName evidence="3">Protein PsiE</fullName>
    </recommendedName>
</protein>
<keyword evidence="7 8" id="KW-0472">Membrane</keyword>
<dbReference type="Proteomes" id="UP000051521">
    <property type="component" value="Unassembled WGS sequence"/>
</dbReference>
<dbReference type="Pfam" id="PF06146">
    <property type="entry name" value="PsiE"/>
    <property type="match status" value="1"/>
</dbReference>
<feature type="transmembrane region" description="Helical" evidence="8">
    <location>
        <begin position="92"/>
        <end position="112"/>
    </location>
</feature>
<sequence length="143" mass="16179">MRGFSMKQQYYKFINQFAHFLRALLVATMAILGLLLFIFICRELYVIAHQLLNTSITHSNSEILDEIIVFFLFFEFASMIVAALYHHGHTSINFLMGLGVTALLRGLLAAHGDLNETIGNSVAILLLVIAMVVFNTHFKDKLM</sequence>
<feature type="transmembrane region" description="Helical" evidence="8">
    <location>
        <begin position="20"/>
        <end position="47"/>
    </location>
</feature>
<evidence type="ECO:0000256" key="3">
    <source>
        <dbReference type="ARBA" id="ARBA00021903"/>
    </source>
</evidence>
<evidence type="ECO:0000256" key="7">
    <source>
        <dbReference type="ARBA" id="ARBA00023136"/>
    </source>
</evidence>
<feature type="transmembrane region" description="Helical" evidence="8">
    <location>
        <begin position="67"/>
        <end position="85"/>
    </location>
</feature>
<comment type="caution">
    <text evidence="9">The sequence shown here is derived from an EMBL/GenBank/DDBJ whole genome shotgun (WGS) entry which is preliminary data.</text>
</comment>
<evidence type="ECO:0000256" key="1">
    <source>
        <dbReference type="ARBA" id="ARBA00004429"/>
    </source>
</evidence>
<evidence type="ECO:0000313" key="10">
    <source>
        <dbReference type="Proteomes" id="UP000051521"/>
    </source>
</evidence>
<keyword evidence="4" id="KW-1003">Cell membrane</keyword>
<dbReference type="PANTHER" id="PTHR37819">
    <property type="entry name" value="PROTEIN PSIE"/>
    <property type="match status" value="1"/>
</dbReference>
<dbReference type="EMBL" id="AYZO01000025">
    <property type="protein sequence ID" value="KRN11030.1"/>
    <property type="molecule type" value="Genomic_DNA"/>
</dbReference>
<name>A0ABR5PUW1_9LACO</name>
<evidence type="ECO:0000256" key="4">
    <source>
        <dbReference type="ARBA" id="ARBA00022475"/>
    </source>
</evidence>
<keyword evidence="6 8" id="KW-1133">Transmembrane helix</keyword>
<evidence type="ECO:0000313" key="9">
    <source>
        <dbReference type="EMBL" id="KRN11030.1"/>
    </source>
</evidence>
<accession>A0ABR5PUW1</accession>
<reference evidence="9 10" key="1">
    <citation type="journal article" date="2015" name="Genome Announc.">
        <title>Expanding the biotechnology potential of lactobacilli through comparative genomics of 213 strains and associated genera.</title>
        <authorList>
            <person name="Sun Z."/>
            <person name="Harris H.M."/>
            <person name="McCann A."/>
            <person name="Guo C."/>
            <person name="Argimon S."/>
            <person name="Zhang W."/>
            <person name="Yang X."/>
            <person name="Jeffery I.B."/>
            <person name="Cooney J.C."/>
            <person name="Kagawa T.F."/>
            <person name="Liu W."/>
            <person name="Song Y."/>
            <person name="Salvetti E."/>
            <person name="Wrobel A."/>
            <person name="Rasinkangas P."/>
            <person name="Parkhill J."/>
            <person name="Rea M.C."/>
            <person name="O'Sullivan O."/>
            <person name="Ritari J."/>
            <person name="Douillard F.P."/>
            <person name="Paul Ross R."/>
            <person name="Yang R."/>
            <person name="Briner A.E."/>
            <person name="Felis G.E."/>
            <person name="de Vos W.M."/>
            <person name="Barrangou R."/>
            <person name="Klaenhammer T.R."/>
            <person name="Caufield P.W."/>
            <person name="Cui Y."/>
            <person name="Zhang H."/>
            <person name="O'Toole P.W."/>
        </authorList>
    </citation>
    <scope>NUCLEOTIDE SEQUENCE [LARGE SCALE GENOMIC DNA]</scope>
    <source>
        <strain evidence="9 10">DSM 23908</strain>
    </source>
</reference>
<dbReference type="PANTHER" id="PTHR37819:SF1">
    <property type="entry name" value="PROTEIN PSIE"/>
    <property type="match status" value="1"/>
</dbReference>
<dbReference type="InterPro" id="IPR009315">
    <property type="entry name" value="P_starv_induced_PsiE"/>
</dbReference>
<dbReference type="NCBIfam" id="NF002763">
    <property type="entry name" value="PRK02833.1-1"/>
    <property type="match status" value="1"/>
</dbReference>
<gene>
    <name evidence="9" type="ORF">FC38_GL000880</name>
</gene>
<organism evidence="9 10">
    <name type="scientific">Lactobacillus gigeriorum DSM 23908 = CRBIP 24.85</name>
    <dbReference type="NCBI Taxonomy" id="1423751"/>
    <lineage>
        <taxon>Bacteria</taxon>
        <taxon>Bacillati</taxon>
        <taxon>Bacillota</taxon>
        <taxon>Bacilli</taxon>
        <taxon>Lactobacillales</taxon>
        <taxon>Lactobacillaceae</taxon>
        <taxon>Lactobacillus</taxon>
    </lineage>
</organism>
<evidence type="ECO:0000256" key="6">
    <source>
        <dbReference type="ARBA" id="ARBA00022989"/>
    </source>
</evidence>
<evidence type="ECO:0000256" key="8">
    <source>
        <dbReference type="SAM" id="Phobius"/>
    </source>
</evidence>
<evidence type="ECO:0000256" key="5">
    <source>
        <dbReference type="ARBA" id="ARBA00022692"/>
    </source>
</evidence>
<keyword evidence="5 8" id="KW-0812">Transmembrane</keyword>
<feature type="transmembrane region" description="Helical" evidence="8">
    <location>
        <begin position="118"/>
        <end position="138"/>
    </location>
</feature>